<evidence type="ECO:0000313" key="2">
    <source>
        <dbReference type="EMBL" id="RPD56627.1"/>
    </source>
</evidence>
<dbReference type="Proteomes" id="UP000313359">
    <property type="component" value="Unassembled WGS sequence"/>
</dbReference>
<reference evidence="2" key="1">
    <citation type="journal article" date="2018" name="Genome Biol. Evol.">
        <title>Genomics and development of Lentinus tigrinus, a white-rot wood-decaying mushroom with dimorphic fruiting bodies.</title>
        <authorList>
            <person name="Wu B."/>
            <person name="Xu Z."/>
            <person name="Knudson A."/>
            <person name="Carlson A."/>
            <person name="Chen N."/>
            <person name="Kovaka S."/>
            <person name="LaButti K."/>
            <person name="Lipzen A."/>
            <person name="Pennachio C."/>
            <person name="Riley R."/>
            <person name="Schakwitz W."/>
            <person name="Umezawa K."/>
            <person name="Ohm R.A."/>
            <person name="Grigoriev I.V."/>
            <person name="Nagy L.G."/>
            <person name="Gibbons J."/>
            <person name="Hibbett D."/>
        </authorList>
    </citation>
    <scope>NUCLEOTIDE SEQUENCE [LARGE SCALE GENOMIC DNA]</scope>
    <source>
        <strain evidence="2">ALCF2SS1-6</strain>
    </source>
</reference>
<protein>
    <submittedName>
        <fullName evidence="2">Uncharacterized protein</fullName>
    </submittedName>
</protein>
<keyword evidence="3" id="KW-1185">Reference proteome</keyword>
<proteinExistence type="predicted"/>
<evidence type="ECO:0000256" key="1">
    <source>
        <dbReference type="SAM" id="MobiDB-lite"/>
    </source>
</evidence>
<dbReference type="PROSITE" id="PS51257">
    <property type="entry name" value="PROKAR_LIPOPROTEIN"/>
    <property type="match status" value="1"/>
</dbReference>
<feature type="region of interest" description="Disordered" evidence="1">
    <location>
        <begin position="1"/>
        <end position="21"/>
    </location>
</feature>
<gene>
    <name evidence="2" type="ORF">L227DRAFT_578571</name>
</gene>
<dbReference type="AlphaFoldDB" id="A0A5C2RZZ4"/>
<name>A0A5C2RZZ4_9APHY</name>
<sequence length="68" mass="7575">MPLEDPRRPRTPLSRATSMQTPSVLSCAASVTARPVLHTLDTQGFQFVRFPSVEKDFVDADMIKTGIR</sequence>
<dbReference type="EMBL" id="ML122286">
    <property type="protein sequence ID" value="RPD56627.1"/>
    <property type="molecule type" value="Genomic_DNA"/>
</dbReference>
<organism evidence="2 3">
    <name type="scientific">Lentinus tigrinus ALCF2SS1-6</name>
    <dbReference type="NCBI Taxonomy" id="1328759"/>
    <lineage>
        <taxon>Eukaryota</taxon>
        <taxon>Fungi</taxon>
        <taxon>Dikarya</taxon>
        <taxon>Basidiomycota</taxon>
        <taxon>Agaricomycotina</taxon>
        <taxon>Agaricomycetes</taxon>
        <taxon>Polyporales</taxon>
        <taxon>Polyporaceae</taxon>
        <taxon>Lentinus</taxon>
    </lineage>
</organism>
<evidence type="ECO:0000313" key="3">
    <source>
        <dbReference type="Proteomes" id="UP000313359"/>
    </source>
</evidence>
<accession>A0A5C2RZZ4</accession>